<feature type="region of interest" description="Disordered" evidence="1">
    <location>
        <begin position="100"/>
        <end position="136"/>
    </location>
</feature>
<dbReference type="GO" id="GO:0005840">
    <property type="term" value="C:ribosome"/>
    <property type="evidence" value="ECO:0007669"/>
    <property type="project" value="TreeGrafter"/>
</dbReference>
<dbReference type="SUPFAM" id="SSF101738">
    <property type="entry name" value="SspB-like"/>
    <property type="match status" value="1"/>
</dbReference>
<dbReference type="AlphaFoldDB" id="A0A3B1ATQ9"/>
<dbReference type="NCBIfam" id="NF008769">
    <property type="entry name" value="PRK11798.2-5"/>
    <property type="match status" value="1"/>
</dbReference>
<proteinExistence type="predicted"/>
<sequence length="136" mass="14585">MSEMTSSRPYLLRAIYEWIVDNGLTPYLLVNASYPDVQVPAEHISNGKIILNVASEAVQSLDLGSADVSFNARFGGRPVNLFFPVAAVLAIYARENGRGMVFSDSDDNPPSGPPGPGQGDNPEKGKPAQPTLRVVK</sequence>
<dbReference type="InterPro" id="IPR007481">
    <property type="entry name" value="SspB"/>
</dbReference>
<dbReference type="GO" id="GO:0045732">
    <property type="term" value="P:positive regulation of protein catabolic process"/>
    <property type="evidence" value="ECO:0007669"/>
    <property type="project" value="TreeGrafter"/>
</dbReference>
<dbReference type="GO" id="GO:0005829">
    <property type="term" value="C:cytosol"/>
    <property type="evidence" value="ECO:0007669"/>
    <property type="project" value="TreeGrafter"/>
</dbReference>
<dbReference type="PANTHER" id="PTHR37486:SF1">
    <property type="entry name" value="STRINGENT STARVATION PROTEIN B"/>
    <property type="match status" value="1"/>
</dbReference>
<reference evidence="2" key="1">
    <citation type="submission" date="2018-06" db="EMBL/GenBank/DDBJ databases">
        <authorList>
            <person name="Zhirakovskaya E."/>
        </authorList>
    </citation>
    <scope>NUCLEOTIDE SEQUENCE</scope>
</reference>
<dbReference type="PANTHER" id="PTHR37486">
    <property type="entry name" value="STRINGENT STARVATION PROTEIN B"/>
    <property type="match status" value="1"/>
</dbReference>
<organism evidence="2">
    <name type="scientific">hydrothermal vent metagenome</name>
    <dbReference type="NCBI Taxonomy" id="652676"/>
    <lineage>
        <taxon>unclassified sequences</taxon>
        <taxon>metagenomes</taxon>
        <taxon>ecological metagenomes</taxon>
    </lineage>
</organism>
<gene>
    <name evidence="2" type="ORF">MNBD_GAMMA20-1776</name>
</gene>
<dbReference type="PIRSF" id="PIRSF005276">
    <property type="entry name" value="SspB"/>
    <property type="match status" value="1"/>
</dbReference>
<accession>A0A3B1ATQ9</accession>
<evidence type="ECO:0000256" key="1">
    <source>
        <dbReference type="SAM" id="MobiDB-lite"/>
    </source>
</evidence>
<evidence type="ECO:0000313" key="2">
    <source>
        <dbReference type="EMBL" id="VAX01590.1"/>
    </source>
</evidence>
<name>A0A3B1ATQ9_9ZZZZ</name>
<dbReference type="EMBL" id="UOFU01000231">
    <property type="protein sequence ID" value="VAX01590.1"/>
    <property type="molecule type" value="Genomic_DNA"/>
</dbReference>
<dbReference type="InterPro" id="IPR036760">
    <property type="entry name" value="SspB-like_sf"/>
</dbReference>
<protein>
    <submittedName>
        <fullName evidence="2">Stringent starvation protein B</fullName>
    </submittedName>
</protein>
<dbReference type="Gene3D" id="2.30.30.220">
    <property type="entry name" value="SspB-like"/>
    <property type="match status" value="1"/>
</dbReference>
<dbReference type="Pfam" id="PF04386">
    <property type="entry name" value="SspB"/>
    <property type="match status" value="1"/>
</dbReference>